<dbReference type="Gene3D" id="3.40.50.300">
    <property type="entry name" value="P-loop containing nucleotide triphosphate hydrolases"/>
    <property type="match status" value="1"/>
</dbReference>
<evidence type="ECO:0000256" key="4">
    <source>
        <dbReference type="ARBA" id="ARBA00066388"/>
    </source>
</evidence>
<dbReference type="GO" id="GO:0016887">
    <property type="term" value="F:ATP hydrolysis activity"/>
    <property type="evidence" value="ECO:0007669"/>
    <property type="project" value="InterPro"/>
</dbReference>
<feature type="domain" description="ABC transporter" evidence="5">
    <location>
        <begin position="15"/>
        <end position="245"/>
    </location>
</feature>
<dbReference type="Pfam" id="PF08402">
    <property type="entry name" value="TOBE_2"/>
    <property type="match status" value="1"/>
</dbReference>
<dbReference type="Pfam" id="PF00005">
    <property type="entry name" value="ABC_tran"/>
    <property type="match status" value="1"/>
</dbReference>
<dbReference type="RefSeq" id="WP_072842660.1">
    <property type="nucleotide sequence ID" value="NZ_FNAB01000005.1"/>
</dbReference>
<evidence type="ECO:0000259" key="5">
    <source>
        <dbReference type="PROSITE" id="PS50893"/>
    </source>
</evidence>
<dbReference type="GO" id="GO:0005524">
    <property type="term" value="F:ATP binding"/>
    <property type="evidence" value="ECO:0007669"/>
    <property type="project" value="UniProtKB-KW"/>
</dbReference>
<keyword evidence="1" id="KW-0813">Transport</keyword>
<dbReference type="PANTHER" id="PTHR42781:SF4">
    <property type="entry name" value="SPERMIDINE_PUTRESCINE IMPORT ATP-BINDING PROTEIN POTA"/>
    <property type="match status" value="1"/>
</dbReference>
<dbReference type="GO" id="GO:0015418">
    <property type="term" value="F:ABC-type quaternary ammonium compound transporting activity"/>
    <property type="evidence" value="ECO:0007669"/>
    <property type="project" value="UniProtKB-EC"/>
</dbReference>
<dbReference type="InterPro" id="IPR003593">
    <property type="entry name" value="AAA+_ATPase"/>
</dbReference>
<dbReference type="AlphaFoldDB" id="A0A1G6WFF8"/>
<organism evidence="6 7">
    <name type="scientific">Rhodococcus tukisamuensis</name>
    <dbReference type="NCBI Taxonomy" id="168276"/>
    <lineage>
        <taxon>Bacteria</taxon>
        <taxon>Bacillati</taxon>
        <taxon>Actinomycetota</taxon>
        <taxon>Actinomycetes</taxon>
        <taxon>Mycobacteriales</taxon>
        <taxon>Nocardiaceae</taxon>
        <taxon>Rhodococcus</taxon>
    </lineage>
</organism>
<dbReference type="PROSITE" id="PS50893">
    <property type="entry name" value="ABC_TRANSPORTER_2"/>
    <property type="match status" value="1"/>
</dbReference>
<evidence type="ECO:0000256" key="1">
    <source>
        <dbReference type="ARBA" id="ARBA00022448"/>
    </source>
</evidence>
<keyword evidence="7" id="KW-1185">Reference proteome</keyword>
<dbReference type="InterPro" id="IPR017871">
    <property type="entry name" value="ABC_transporter-like_CS"/>
</dbReference>
<dbReference type="GO" id="GO:0043190">
    <property type="term" value="C:ATP-binding cassette (ABC) transporter complex"/>
    <property type="evidence" value="ECO:0007669"/>
    <property type="project" value="InterPro"/>
</dbReference>
<keyword evidence="2" id="KW-0547">Nucleotide-binding</keyword>
<keyword evidence="3 6" id="KW-0067">ATP-binding</keyword>
<dbReference type="InterPro" id="IPR027417">
    <property type="entry name" value="P-loop_NTPase"/>
</dbReference>
<gene>
    <name evidence="6" type="ORF">SAMN05444580_105349</name>
</gene>
<dbReference type="PANTHER" id="PTHR42781">
    <property type="entry name" value="SPERMIDINE/PUTRESCINE IMPORT ATP-BINDING PROTEIN POTA"/>
    <property type="match status" value="1"/>
</dbReference>
<evidence type="ECO:0000256" key="3">
    <source>
        <dbReference type="ARBA" id="ARBA00022840"/>
    </source>
</evidence>
<dbReference type="InterPro" id="IPR003439">
    <property type="entry name" value="ABC_transporter-like_ATP-bd"/>
</dbReference>
<dbReference type="InterPro" id="IPR050093">
    <property type="entry name" value="ABC_SmlMolc_Importer"/>
</dbReference>
<dbReference type="EC" id="7.6.2.9" evidence="4"/>
<accession>A0A1G6WFF8</accession>
<protein>
    <recommendedName>
        <fullName evidence="4">ABC-type quaternary amine transporter</fullName>
        <ecNumber evidence="4">7.6.2.9</ecNumber>
    </recommendedName>
</protein>
<dbReference type="PROSITE" id="PS00211">
    <property type="entry name" value="ABC_TRANSPORTER_1"/>
    <property type="match status" value="1"/>
</dbReference>
<dbReference type="FunFam" id="3.40.50.300:FF:000425">
    <property type="entry name" value="Probable ABC transporter, ATP-binding subunit"/>
    <property type="match status" value="1"/>
</dbReference>
<evidence type="ECO:0000313" key="7">
    <source>
        <dbReference type="Proteomes" id="UP000199417"/>
    </source>
</evidence>
<dbReference type="InterPro" id="IPR013611">
    <property type="entry name" value="Transp-assoc_OB_typ2"/>
</dbReference>
<name>A0A1G6WFF8_9NOCA</name>
<evidence type="ECO:0000313" key="6">
    <source>
        <dbReference type="EMBL" id="SDD64504.1"/>
    </source>
</evidence>
<reference evidence="6 7" key="1">
    <citation type="submission" date="2016-10" db="EMBL/GenBank/DDBJ databases">
        <authorList>
            <person name="de Groot N.N."/>
        </authorList>
    </citation>
    <scope>NUCLEOTIDE SEQUENCE [LARGE SCALE GENOMIC DNA]</scope>
    <source>
        <strain evidence="6 7">JCM 11308</strain>
    </source>
</reference>
<dbReference type="STRING" id="168276.SAMN05444580_105349"/>
<dbReference type="SUPFAM" id="SSF50331">
    <property type="entry name" value="MOP-like"/>
    <property type="match status" value="1"/>
</dbReference>
<proteinExistence type="predicted"/>
<evidence type="ECO:0000256" key="2">
    <source>
        <dbReference type="ARBA" id="ARBA00022741"/>
    </source>
</evidence>
<dbReference type="EMBL" id="FNAB01000005">
    <property type="protein sequence ID" value="SDD64504.1"/>
    <property type="molecule type" value="Genomic_DNA"/>
</dbReference>
<dbReference type="SUPFAM" id="SSF52540">
    <property type="entry name" value="P-loop containing nucleoside triphosphate hydrolases"/>
    <property type="match status" value="1"/>
</dbReference>
<dbReference type="SMART" id="SM00382">
    <property type="entry name" value="AAA"/>
    <property type="match status" value="1"/>
</dbReference>
<dbReference type="Proteomes" id="UP000199417">
    <property type="component" value="Unassembled WGS sequence"/>
</dbReference>
<sequence length="362" mass="39019">MRNHFSPHHGAGAEVEYVGVTKKFGDNTVLDSLDLRIEPGEFVALLGPSGCGKTTALRILGGFETPTTGIVKIAGAPMTDVPAHRRGVGMVFQSYSLFPHLTVAQNIAYGLALRKAPRAERTARVRELLDVIGMRGFDDRYPAQLSGGQQQRVALARALATSPGILLLDEPLSALDAQVRASLREEIRQIQLRLGVTVLFVTHDQEEALAMADRVAVMRAGRIEQIANPTTLYNDPATEFVATFVGTTNVLEIPRGAPIPSVWQPRRSQSPDKLFVRPEALSCEPSASGAGEVVGHLFMGSTTRVTVRTGVGEHPVRIDLPSHLAMATPVGQRVDIRLRRRPALREDAAGNAIATPELVAVS</sequence>
<dbReference type="InterPro" id="IPR008995">
    <property type="entry name" value="Mo/tungstate-bd_C_term_dom"/>
</dbReference>